<dbReference type="Gene3D" id="1.10.443.10">
    <property type="entry name" value="Intergrase catalytic core"/>
    <property type="match status" value="1"/>
</dbReference>
<proteinExistence type="predicted"/>
<dbReference type="GO" id="GO:0006310">
    <property type="term" value="P:DNA recombination"/>
    <property type="evidence" value="ECO:0007669"/>
    <property type="project" value="UniProtKB-KW"/>
</dbReference>
<dbReference type="InterPro" id="IPR002104">
    <property type="entry name" value="Integrase_catalytic"/>
</dbReference>
<dbReference type="GO" id="GO:0015074">
    <property type="term" value="P:DNA integration"/>
    <property type="evidence" value="ECO:0007669"/>
    <property type="project" value="InterPro"/>
</dbReference>
<dbReference type="GO" id="GO:0003677">
    <property type="term" value="F:DNA binding"/>
    <property type="evidence" value="ECO:0007669"/>
    <property type="project" value="InterPro"/>
</dbReference>
<comment type="caution">
    <text evidence="3">The sequence shown here is derived from an EMBL/GenBank/DDBJ whole genome shotgun (WGS) entry which is preliminary data.</text>
</comment>
<dbReference type="EMBL" id="JAPZLT010000016">
    <property type="protein sequence ID" value="MCZ7912291.1"/>
    <property type="molecule type" value="Genomic_DNA"/>
</dbReference>
<name>A0A9X3KIF0_9HYPH</name>
<feature type="domain" description="Tyr recombinase" evidence="2">
    <location>
        <begin position="266"/>
        <end position="443"/>
    </location>
</feature>
<dbReference type="SUPFAM" id="SSF56349">
    <property type="entry name" value="DNA breaking-rejoining enzymes"/>
    <property type="match status" value="1"/>
</dbReference>
<reference evidence="3" key="1">
    <citation type="submission" date="2022-12" db="EMBL/GenBank/DDBJ databases">
        <title>Draft genome sequences of 22 rhizogenic Agrobacterium biovar 1 strains, the causative agent of hairy root disease.</title>
        <authorList>
            <person name="Kim N."/>
            <person name="Vargas P."/>
            <person name="Rediers H."/>
        </authorList>
    </citation>
    <scope>NUCLEOTIDE SEQUENCE</scope>
    <source>
        <strain evidence="3">ST07.17.026</strain>
    </source>
</reference>
<dbReference type="AlphaFoldDB" id="A0A9X3KIF0"/>
<dbReference type="InterPro" id="IPR046668">
    <property type="entry name" value="DUF6538"/>
</dbReference>
<dbReference type="RefSeq" id="WP_269832763.1">
    <property type="nucleotide sequence ID" value="NZ_JAPZLT010000016.1"/>
</dbReference>
<gene>
    <name evidence="3" type="ORF">O9X94_23440</name>
</gene>
<dbReference type="InterPro" id="IPR011010">
    <property type="entry name" value="DNA_brk_join_enz"/>
</dbReference>
<keyword evidence="1" id="KW-0233">DNA recombination</keyword>
<dbReference type="PROSITE" id="PS51898">
    <property type="entry name" value="TYR_RECOMBINASE"/>
    <property type="match status" value="1"/>
</dbReference>
<dbReference type="Proteomes" id="UP001151309">
    <property type="component" value="Unassembled WGS sequence"/>
</dbReference>
<accession>A0A9X3KIF0</accession>
<dbReference type="Pfam" id="PF20172">
    <property type="entry name" value="DUF6538"/>
    <property type="match status" value="1"/>
</dbReference>
<dbReference type="InterPro" id="IPR013762">
    <property type="entry name" value="Integrase-like_cat_sf"/>
</dbReference>
<protein>
    <recommendedName>
        <fullName evidence="2">Tyr recombinase domain-containing protein</fullName>
    </recommendedName>
</protein>
<evidence type="ECO:0000313" key="3">
    <source>
        <dbReference type="EMBL" id="MCZ7912291.1"/>
    </source>
</evidence>
<organism evidence="3 4">
    <name type="scientific">Agrobacterium leguminum</name>
    <dbReference type="NCBI Taxonomy" id="2792015"/>
    <lineage>
        <taxon>Bacteria</taxon>
        <taxon>Pseudomonadati</taxon>
        <taxon>Pseudomonadota</taxon>
        <taxon>Alphaproteobacteria</taxon>
        <taxon>Hyphomicrobiales</taxon>
        <taxon>Rhizobiaceae</taxon>
        <taxon>Rhizobium/Agrobacterium group</taxon>
        <taxon>Agrobacterium</taxon>
    </lineage>
</organism>
<evidence type="ECO:0000259" key="2">
    <source>
        <dbReference type="PROSITE" id="PS51898"/>
    </source>
</evidence>
<evidence type="ECO:0000256" key="1">
    <source>
        <dbReference type="ARBA" id="ARBA00023172"/>
    </source>
</evidence>
<sequence length="450" mass="51169">MQYKERYKLKKISKELANLSRNEKSGTYLFRKAIPERYRELAGKREFKISLKTNDFMIALERFKAAKSTVDAMMLDLKRGECIKKSIRFEEASSLAKAQGRTLRPLDELLGDSSEFLEVYAQWKSLPQSTPEVFKSYFNASVDDIKISELVECYEREQTHVLGAANSRARKKKLTPLVLACKDLTQHLGQDKWLASLTDGDAKSFETELKSRIALNQIVPNTANKRLVALRQLIKCYRKSMGVRGKQIETPFDGMKFPENTNKRAAFTVKYVREKWLASNALIGLNSDARYLLLAMLDTGCGFKELCGLDPVKDIKLDADVPHIIIRANANRGLKTKFRERIIPLVGFAFIAFQNCPNGFTRYAGPSGYESASAAINKFLKKNDLDEHGQCRASGLRHMFKDRLRDHQIPPELQDRLMGHQTQGMSPRYGNGYSLSTLQAALKQVESDFR</sequence>
<evidence type="ECO:0000313" key="4">
    <source>
        <dbReference type="Proteomes" id="UP001151309"/>
    </source>
</evidence>
<keyword evidence="4" id="KW-1185">Reference proteome</keyword>